<keyword evidence="1" id="KW-0418">Kinase</keyword>
<protein>
    <submittedName>
        <fullName evidence="1">HAMP domain-containing histidine kinase</fullName>
    </submittedName>
</protein>
<gene>
    <name evidence="1" type="ORF">E5357_00910</name>
</gene>
<name>A0AC61R363_9FIRM</name>
<dbReference type="EMBL" id="SRZB01000001">
    <property type="protein sequence ID" value="TGY00763.1"/>
    <property type="molecule type" value="Genomic_DNA"/>
</dbReference>
<keyword evidence="1" id="KW-0808">Transferase</keyword>
<proteinExistence type="predicted"/>
<reference evidence="1" key="1">
    <citation type="submission" date="2019-04" db="EMBL/GenBank/DDBJ databases">
        <title>Microbes associate with the intestines of laboratory mice.</title>
        <authorList>
            <person name="Navarre W."/>
            <person name="Wong E."/>
            <person name="Huang K."/>
            <person name="Tropini C."/>
            <person name="Ng K."/>
            <person name="Yu B."/>
        </authorList>
    </citation>
    <scope>NUCLEOTIDE SEQUENCE</scope>
    <source>
        <strain evidence="1">NM72_1-8</strain>
    </source>
</reference>
<comment type="caution">
    <text evidence="1">The sequence shown here is derived from an EMBL/GenBank/DDBJ whole genome shotgun (WGS) entry which is preliminary data.</text>
</comment>
<sequence length="418" mass="46889">MIHKLRKKFIFINLGIVTLFLFCVLASVWLSSFHHLKAEALNVLRRTLNLERMTPPPKLEPPKKEPGHFPPLMTVFAVEISPDGSWETVYESGTQASASLIENAINAAKKTGTSEGNLRRLSLRFMARPNAEKLRIAFIDTTFAIASLRNLFFTCLLILAGSVLILSAISYFLAKWALRPAENAWNRQQQFVADASHELKTPLTVILANLRILLSHKEDSIASQECWIKNTQSEAESMKNLVEELLFLARSDANLASVPKSAQNLSDLTWNTLLLFEPVAYEQGVTISENIMPDLMVFADSEQIRRLLTILLDNACKYAEGEKHVTLNLSCQRDTIFLTVKNTGKQIPADELPLLFERFYRSDKSRTKSGYGLGLSIAQAIAQAHHGKISVESTKETTSFTVTLPLIKQKNIMKSRES</sequence>
<keyword evidence="2" id="KW-1185">Reference proteome</keyword>
<dbReference type="Proteomes" id="UP000307720">
    <property type="component" value="Unassembled WGS sequence"/>
</dbReference>
<accession>A0AC61R363</accession>
<organism evidence="1 2">
    <name type="scientific">Hominisplanchenecus murintestinalis</name>
    <dbReference type="NCBI Taxonomy" id="2941517"/>
    <lineage>
        <taxon>Bacteria</taxon>
        <taxon>Bacillati</taxon>
        <taxon>Bacillota</taxon>
        <taxon>Clostridia</taxon>
        <taxon>Lachnospirales</taxon>
        <taxon>Lachnospiraceae</taxon>
        <taxon>Hominisplanchenecus</taxon>
    </lineage>
</organism>
<evidence type="ECO:0000313" key="2">
    <source>
        <dbReference type="Proteomes" id="UP000307720"/>
    </source>
</evidence>
<evidence type="ECO:0000313" key="1">
    <source>
        <dbReference type="EMBL" id="TGY00763.1"/>
    </source>
</evidence>